<keyword evidence="1" id="KW-1133">Transmembrane helix</keyword>
<gene>
    <name evidence="2" type="ORF">K227x_21270</name>
</gene>
<feature type="transmembrane region" description="Helical" evidence="1">
    <location>
        <begin position="33"/>
        <end position="50"/>
    </location>
</feature>
<keyword evidence="1" id="KW-0812">Transmembrane</keyword>
<accession>A0A517N9E2</accession>
<evidence type="ECO:0000313" key="3">
    <source>
        <dbReference type="Proteomes" id="UP000318538"/>
    </source>
</evidence>
<dbReference type="Proteomes" id="UP000318538">
    <property type="component" value="Chromosome"/>
</dbReference>
<dbReference type="EMBL" id="CP036525">
    <property type="protein sequence ID" value="QDT03742.1"/>
    <property type="molecule type" value="Genomic_DNA"/>
</dbReference>
<proteinExistence type="predicted"/>
<keyword evidence="3" id="KW-1185">Reference proteome</keyword>
<reference evidence="2 3" key="1">
    <citation type="submission" date="2019-02" db="EMBL/GenBank/DDBJ databases">
        <title>Deep-cultivation of Planctomycetes and their phenomic and genomic characterization uncovers novel biology.</title>
        <authorList>
            <person name="Wiegand S."/>
            <person name="Jogler M."/>
            <person name="Boedeker C."/>
            <person name="Pinto D."/>
            <person name="Vollmers J."/>
            <person name="Rivas-Marin E."/>
            <person name="Kohn T."/>
            <person name="Peeters S.H."/>
            <person name="Heuer A."/>
            <person name="Rast P."/>
            <person name="Oberbeckmann S."/>
            <person name="Bunk B."/>
            <person name="Jeske O."/>
            <person name="Meyerdierks A."/>
            <person name="Storesund J.E."/>
            <person name="Kallscheuer N."/>
            <person name="Luecker S."/>
            <person name="Lage O.M."/>
            <person name="Pohl T."/>
            <person name="Merkel B.J."/>
            <person name="Hornburger P."/>
            <person name="Mueller R.-W."/>
            <person name="Bruemmer F."/>
            <person name="Labrenz M."/>
            <person name="Spormann A.M."/>
            <person name="Op den Camp H."/>
            <person name="Overmann J."/>
            <person name="Amann R."/>
            <person name="Jetten M.S.M."/>
            <person name="Mascher T."/>
            <person name="Medema M.H."/>
            <person name="Devos D.P."/>
            <person name="Kaster A.-K."/>
            <person name="Ovreas L."/>
            <person name="Rohde M."/>
            <person name="Galperin M.Y."/>
            <person name="Jogler C."/>
        </authorList>
    </citation>
    <scope>NUCLEOTIDE SEQUENCE [LARGE SCALE GENOMIC DNA]</scope>
    <source>
        <strain evidence="2 3">K22_7</strain>
    </source>
</reference>
<dbReference type="KEGG" id="rlc:K227x_21270"/>
<name>A0A517N9E2_9BACT</name>
<organism evidence="2 3">
    <name type="scientific">Rubripirellula lacrimiformis</name>
    <dbReference type="NCBI Taxonomy" id="1930273"/>
    <lineage>
        <taxon>Bacteria</taxon>
        <taxon>Pseudomonadati</taxon>
        <taxon>Planctomycetota</taxon>
        <taxon>Planctomycetia</taxon>
        <taxon>Pirellulales</taxon>
        <taxon>Pirellulaceae</taxon>
        <taxon>Rubripirellula</taxon>
    </lineage>
</organism>
<evidence type="ECO:0000256" key="1">
    <source>
        <dbReference type="SAM" id="Phobius"/>
    </source>
</evidence>
<evidence type="ECO:0000313" key="2">
    <source>
        <dbReference type="EMBL" id="QDT03742.1"/>
    </source>
</evidence>
<keyword evidence="1" id="KW-0472">Membrane</keyword>
<protein>
    <submittedName>
        <fullName evidence="2">Uncharacterized protein</fullName>
    </submittedName>
</protein>
<dbReference type="AlphaFoldDB" id="A0A517N9E2"/>
<sequence length="56" mass="6023">MAKAPNCRIPQLGVAVWAKSIIERRAKMARFGVFGRVAIGAFVLGARGALPTRLND</sequence>